<gene>
    <name evidence="2" type="ORF">CYMTET_13047</name>
</gene>
<dbReference type="EMBL" id="LGRX02005150">
    <property type="protein sequence ID" value="KAK3279053.1"/>
    <property type="molecule type" value="Genomic_DNA"/>
</dbReference>
<reference evidence="2 3" key="1">
    <citation type="journal article" date="2015" name="Genome Biol. Evol.">
        <title>Comparative Genomics of a Bacterivorous Green Alga Reveals Evolutionary Causalities and Consequences of Phago-Mixotrophic Mode of Nutrition.</title>
        <authorList>
            <person name="Burns J.A."/>
            <person name="Paasch A."/>
            <person name="Narechania A."/>
            <person name="Kim E."/>
        </authorList>
    </citation>
    <scope>NUCLEOTIDE SEQUENCE [LARGE SCALE GENOMIC DNA]</scope>
    <source>
        <strain evidence="2 3">PLY_AMNH</strain>
    </source>
</reference>
<evidence type="ECO:0000313" key="2">
    <source>
        <dbReference type="EMBL" id="KAK3279053.1"/>
    </source>
</evidence>
<dbReference type="Proteomes" id="UP001190700">
    <property type="component" value="Unassembled WGS sequence"/>
</dbReference>
<name>A0AAE0GJG8_9CHLO</name>
<accession>A0AAE0GJG8</accession>
<evidence type="ECO:0000256" key="1">
    <source>
        <dbReference type="SAM" id="MobiDB-lite"/>
    </source>
</evidence>
<feature type="region of interest" description="Disordered" evidence="1">
    <location>
        <begin position="65"/>
        <end position="118"/>
    </location>
</feature>
<protein>
    <submittedName>
        <fullName evidence="2">Uncharacterized protein</fullName>
    </submittedName>
</protein>
<sequence length="118" mass="12873">MPRTACSLLTRSLPCRCHDVTRVTTPKAAQSGRMASKLRATGFAAKAVQAKAFALKANSRDLAFEATAGDEPTQADGDHHASQMNPNNDAHQGDRDNRANQMDLNNDAYYRSRGGRRQ</sequence>
<dbReference type="AlphaFoldDB" id="A0AAE0GJG8"/>
<comment type="caution">
    <text evidence="2">The sequence shown here is derived from an EMBL/GenBank/DDBJ whole genome shotgun (WGS) entry which is preliminary data.</text>
</comment>
<keyword evidence="3" id="KW-1185">Reference proteome</keyword>
<proteinExistence type="predicted"/>
<organism evidence="2 3">
    <name type="scientific">Cymbomonas tetramitiformis</name>
    <dbReference type="NCBI Taxonomy" id="36881"/>
    <lineage>
        <taxon>Eukaryota</taxon>
        <taxon>Viridiplantae</taxon>
        <taxon>Chlorophyta</taxon>
        <taxon>Pyramimonadophyceae</taxon>
        <taxon>Pyramimonadales</taxon>
        <taxon>Pyramimonadaceae</taxon>
        <taxon>Cymbomonas</taxon>
    </lineage>
</organism>
<evidence type="ECO:0000313" key="3">
    <source>
        <dbReference type="Proteomes" id="UP001190700"/>
    </source>
</evidence>